<feature type="region of interest" description="Disordered" evidence="1">
    <location>
        <begin position="135"/>
        <end position="194"/>
    </location>
</feature>
<reference evidence="4" key="2">
    <citation type="submission" date="2013-12" db="EMBL/GenBank/DDBJ databases">
        <title>Evolution of pathogenesis and genome organization in the Tremellales.</title>
        <authorList>
            <person name="Cuomo C."/>
            <person name="Litvintseva A."/>
            <person name="Heitman J."/>
            <person name="Chen Y."/>
            <person name="Sun S."/>
            <person name="Springer D."/>
            <person name="Dromer F."/>
            <person name="Young S."/>
            <person name="Zeng Q."/>
            <person name="Chapman S."/>
            <person name="Gujja S."/>
            <person name="Saif S."/>
            <person name="Birren B."/>
        </authorList>
    </citation>
    <scope>NUCLEOTIDE SEQUENCE [LARGE SCALE GENOMIC DNA]</scope>
    <source>
        <strain evidence="4">BCC8398</strain>
    </source>
</reference>
<keyword evidence="2" id="KW-1133">Transmembrane helix</keyword>
<organism evidence="3 4">
    <name type="scientific">Kwoniella heveanensis BCC8398</name>
    <dbReference type="NCBI Taxonomy" id="1296120"/>
    <lineage>
        <taxon>Eukaryota</taxon>
        <taxon>Fungi</taxon>
        <taxon>Dikarya</taxon>
        <taxon>Basidiomycota</taxon>
        <taxon>Agaricomycotina</taxon>
        <taxon>Tremellomycetes</taxon>
        <taxon>Tremellales</taxon>
        <taxon>Cryptococcaceae</taxon>
        <taxon>Kwoniella</taxon>
    </lineage>
</organism>
<dbReference type="STRING" id="1296120.A0A1B9H3H3"/>
<reference evidence="3 4" key="1">
    <citation type="submission" date="2013-07" db="EMBL/GenBank/DDBJ databases">
        <title>The Genome Sequence of Cryptococcus heveanensis BCC8398.</title>
        <authorList>
            <consortium name="The Broad Institute Genome Sequencing Platform"/>
            <person name="Cuomo C."/>
            <person name="Litvintseva A."/>
            <person name="Chen Y."/>
            <person name="Heitman J."/>
            <person name="Sun S."/>
            <person name="Springer D."/>
            <person name="Dromer F."/>
            <person name="Young S.K."/>
            <person name="Zeng Q."/>
            <person name="Gargeya S."/>
            <person name="Fitzgerald M."/>
            <person name="Abouelleil A."/>
            <person name="Alvarado L."/>
            <person name="Berlin A.M."/>
            <person name="Chapman S.B."/>
            <person name="Dewar J."/>
            <person name="Goldberg J."/>
            <person name="Griggs A."/>
            <person name="Gujja S."/>
            <person name="Hansen M."/>
            <person name="Howarth C."/>
            <person name="Imamovic A."/>
            <person name="Larimer J."/>
            <person name="McCowan C."/>
            <person name="Murphy C."/>
            <person name="Pearson M."/>
            <person name="Priest M."/>
            <person name="Roberts A."/>
            <person name="Saif S."/>
            <person name="Shea T."/>
            <person name="Sykes S."/>
            <person name="Wortman J."/>
            <person name="Nusbaum C."/>
            <person name="Birren B."/>
        </authorList>
    </citation>
    <scope>NUCLEOTIDE SEQUENCE [LARGE SCALE GENOMIC DNA]</scope>
    <source>
        <strain evidence="3 4">BCC8398</strain>
    </source>
</reference>
<dbReference type="EMBL" id="KI669492">
    <property type="protein sequence ID" value="OCF37816.1"/>
    <property type="molecule type" value="Genomic_DNA"/>
</dbReference>
<feature type="region of interest" description="Disordered" evidence="1">
    <location>
        <begin position="723"/>
        <end position="758"/>
    </location>
</feature>
<accession>A0A1B9H3H3</accession>
<evidence type="ECO:0000256" key="2">
    <source>
        <dbReference type="SAM" id="Phobius"/>
    </source>
</evidence>
<gene>
    <name evidence="3" type="ORF">I316_00040</name>
</gene>
<proteinExistence type="predicted"/>
<sequence>MSKRLVMNPPASFLEYAASLQPDIPIPAGPLVMSQSGQAVMLSPNANADAKGGIRPQVNQIALDSAVNETPEADTKAAPAVGEVVLDGSSLMLMPDPTTAFLAATAAMTGSTPTSTATPAITSASAVSTSIATQATSLSPSTPVPTSMTFSSTASSSGSFSSSVASQSRVTSTTSTSSAPSSSSSSSPSTSPGAHKPPSAGLIFLIILLALVIFIAFASILRYVLKLRSSGRTTRNLCCFGRRARGDNDDDLSDIVRFEGGRAYDPFSDGKEFNHHTMTEQDIGNIFERRGMGGEDGGLERRASLFAREGRSPFLHSGTSDHPSPELPYHEAGAGLGGSETGLASYMNPSPLVLPIPPAQAFTRAKFRAAAARGAGLGAASSMSPYNSAGVGREESIAPSLPGHLYGQTGPLEVRNALPGEVEPDEEYEDHHAQQEGQRYETEGREKVNDGDDGETRGVDGLVGLGLGGGSPRFLGVDGTGLSVPWSVSLPHRPSSIDSFDAHQLHPNPFGSSSTLTAAVLSNTVHQNRAAGLGGLNAPPMFSSPVPSHDTEVDDLSLPQRSATWASNLRNTLYNAINAASVTATARVPNTFGSGAGSGPRIGNEGDEDRFTRTVGAVVRASSRRKAIPSFAAIGDLEKGLQVVEEKDDPFTASYDEKCLIPPVTGTTGSAKMLSRIESGSSSSSGSSSCSTLMVLPRRKGATASERYKQYYARRKSVAGLSPVAMAETPSDTTGAGAESEVEVEMARPPALGAGSRAKGARTGSFVIV</sequence>
<dbReference type="AlphaFoldDB" id="A0A1B9H3H3"/>
<keyword evidence="2" id="KW-0472">Membrane</keyword>
<protein>
    <submittedName>
        <fullName evidence="3">Uncharacterized protein</fullName>
    </submittedName>
</protein>
<dbReference type="Proteomes" id="UP000092666">
    <property type="component" value="Unassembled WGS sequence"/>
</dbReference>
<evidence type="ECO:0000256" key="1">
    <source>
        <dbReference type="SAM" id="MobiDB-lite"/>
    </source>
</evidence>
<evidence type="ECO:0000313" key="4">
    <source>
        <dbReference type="Proteomes" id="UP000092666"/>
    </source>
</evidence>
<dbReference type="OrthoDB" id="2565220at2759"/>
<feature type="region of interest" description="Disordered" evidence="1">
    <location>
        <begin position="423"/>
        <end position="456"/>
    </location>
</feature>
<evidence type="ECO:0000313" key="3">
    <source>
        <dbReference type="EMBL" id="OCF37816.1"/>
    </source>
</evidence>
<keyword evidence="2" id="KW-0812">Transmembrane</keyword>
<feature type="transmembrane region" description="Helical" evidence="2">
    <location>
        <begin position="202"/>
        <end position="225"/>
    </location>
</feature>
<keyword evidence="4" id="KW-1185">Reference proteome</keyword>
<feature type="compositionally biased region" description="Basic and acidic residues" evidence="1">
    <location>
        <begin position="429"/>
        <end position="456"/>
    </location>
</feature>
<feature type="region of interest" description="Disordered" evidence="1">
    <location>
        <begin position="314"/>
        <end position="335"/>
    </location>
</feature>
<name>A0A1B9H3H3_9TREE</name>